<proteinExistence type="predicted"/>
<dbReference type="PANTHER" id="PTHR22642">
    <property type="entry name" value="IMIDAZOLONEPROPIONASE"/>
    <property type="match status" value="1"/>
</dbReference>
<gene>
    <name evidence="2" type="ORF">QE367_001064</name>
</gene>
<dbReference type="PANTHER" id="PTHR22642:SF2">
    <property type="entry name" value="PROTEIN LONG AFTER FAR-RED 3"/>
    <property type="match status" value="1"/>
</dbReference>
<dbReference type="Proteomes" id="UP001260188">
    <property type="component" value="Unassembled WGS sequence"/>
</dbReference>
<feature type="domain" description="Amidohydrolase 3" evidence="1">
    <location>
        <begin position="48"/>
        <end position="542"/>
    </location>
</feature>
<dbReference type="SUPFAM" id="SSF51556">
    <property type="entry name" value="Metallo-dependent hydrolases"/>
    <property type="match status" value="1"/>
</dbReference>
<evidence type="ECO:0000313" key="2">
    <source>
        <dbReference type="EMBL" id="MDR6166860.1"/>
    </source>
</evidence>
<dbReference type="InterPro" id="IPR032466">
    <property type="entry name" value="Metal_Hydrolase"/>
</dbReference>
<keyword evidence="3" id="KW-1185">Reference proteome</keyword>
<dbReference type="EMBL" id="JAVIZA010000001">
    <property type="protein sequence ID" value="MDR6166860.1"/>
    <property type="molecule type" value="Genomic_DNA"/>
</dbReference>
<name>A0ABU1HZL1_9MICO</name>
<accession>A0ABU1HZL1</accession>
<evidence type="ECO:0000259" key="1">
    <source>
        <dbReference type="Pfam" id="PF07969"/>
    </source>
</evidence>
<protein>
    <submittedName>
        <fullName evidence="2">Amidohydrolase YtcJ</fullName>
    </submittedName>
</protein>
<dbReference type="InterPro" id="IPR013108">
    <property type="entry name" value="Amidohydro_3"/>
</dbReference>
<dbReference type="Gene3D" id="3.20.20.140">
    <property type="entry name" value="Metal-dependent hydrolases"/>
    <property type="match status" value="1"/>
</dbReference>
<dbReference type="SUPFAM" id="SSF51338">
    <property type="entry name" value="Composite domain of metallo-dependent hydrolases"/>
    <property type="match status" value="1"/>
</dbReference>
<dbReference type="InterPro" id="IPR011059">
    <property type="entry name" value="Metal-dep_hydrolase_composite"/>
</dbReference>
<comment type="caution">
    <text evidence="2">The sequence shown here is derived from an EMBL/GenBank/DDBJ whole genome shotgun (WGS) entry which is preliminary data.</text>
</comment>
<dbReference type="RefSeq" id="WP_309665277.1">
    <property type="nucleotide sequence ID" value="NZ_JAVIZA010000001.1"/>
</dbReference>
<dbReference type="InterPro" id="IPR033932">
    <property type="entry name" value="YtcJ-like"/>
</dbReference>
<dbReference type="Gene3D" id="3.10.310.70">
    <property type="match status" value="1"/>
</dbReference>
<dbReference type="CDD" id="cd01300">
    <property type="entry name" value="YtcJ_like"/>
    <property type="match status" value="1"/>
</dbReference>
<sequence length="549" mass="58560">MRLDAIIENGRIRTGDAERPMASRIGVFAGRIVGVDEEIDGATADRMLDLGGAPAVPGFHDAHLHFSLHGQKLLRLDLSHTAQPDLDAVYAAIATAVAAAAPGAWVLGRGHDQNKLGRHPHLKDLDRIAPDNPVYLEHTSGHMGVANSAAFRAMGLDPAALPHHIDGGHVSRDADGHPDGLLQERAQELVTGGFLPVTLETHREGSRLASADLLRYGITTVTEPGIGAPGQIGQSPVELRAYQEGIEAGDIRLRLNAMPYIRVMHDLGAIGGGESGWGLDLGARTGLGDDRLRISGTKVLSDGSLIGRTAAMCCDFSDGPGNRGFLVWEEPQLHEMIRDAHRNGWQIATHAIGDRALDALMDAVDAAQREFPRHDPRHRIEHCGVSRPDQIDRVVALGLIPSPQGRFVSETGDGLLAAVGPERADMVYRMRTWLDRGVVLPGSTDAPIVHPDPIASIHDMVNRRTAAGVPLAPAEAVSPAQALRAYTYGSAYAAREEHVKGTIRRGMLADLAVLSDDLLEVDPTRISSIQVGATIVGGELVHDRGAVVS</sequence>
<dbReference type="Pfam" id="PF07969">
    <property type="entry name" value="Amidohydro_3"/>
    <property type="match status" value="1"/>
</dbReference>
<reference evidence="2 3" key="1">
    <citation type="submission" date="2023-08" db="EMBL/GenBank/DDBJ databases">
        <title>Functional and genomic diversity of the sorghum phyllosphere microbiome.</title>
        <authorList>
            <person name="Shade A."/>
        </authorList>
    </citation>
    <scope>NUCLEOTIDE SEQUENCE [LARGE SCALE GENOMIC DNA]</scope>
    <source>
        <strain evidence="2 3">SORGH_AS_0919</strain>
    </source>
</reference>
<dbReference type="Gene3D" id="2.30.40.10">
    <property type="entry name" value="Urease, subunit C, domain 1"/>
    <property type="match status" value="1"/>
</dbReference>
<organism evidence="2 3">
    <name type="scientific">Microbacterium paludicola</name>
    <dbReference type="NCBI Taxonomy" id="300019"/>
    <lineage>
        <taxon>Bacteria</taxon>
        <taxon>Bacillati</taxon>
        <taxon>Actinomycetota</taxon>
        <taxon>Actinomycetes</taxon>
        <taxon>Micrococcales</taxon>
        <taxon>Microbacteriaceae</taxon>
        <taxon>Microbacterium</taxon>
    </lineage>
</organism>
<evidence type="ECO:0000313" key="3">
    <source>
        <dbReference type="Proteomes" id="UP001260188"/>
    </source>
</evidence>